<evidence type="ECO:0000259" key="14">
    <source>
        <dbReference type="Pfam" id="PF00593"/>
    </source>
</evidence>
<keyword evidence="4" id="KW-0410">Iron transport</keyword>
<dbReference type="PROSITE" id="PS52016">
    <property type="entry name" value="TONB_DEPENDENT_REC_3"/>
    <property type="match status" value="1"/>
</dbReference>
<protein>
    <submittedName>
        <fullName evidence="16">TonB-dependent receptor</fullName>
    </submittedName>
</protein>
<gene>
    <name evidence="16" type="ORF">Q4610_21305</name>
</gene>
<comment type="similarity">
    <text evidence="11 12">Belongs to the TonB-dependent receptor family.</text>
</comment>
<dbReference type="InterPro" id="IPR036942">
    <property type="entry name" value="Beta-barrel_TonB_sf"/>
</dbReference>
<evidence type="ECO:0000256" key="10">
    <source>
        <dbReference type="ARBA" id="ARBA00023237"/>
    </source>
</evidence>
<comment type="subcellular location">
    <subcellularLocation>
        <location evidence="1 11">Cell outer membrane</location>
        <topology evidence="1 11">Multi-pass membrane protein</topology>
    </subcellularLocation>
</comment>
<keyword evidence="13" id="KW-0732">Signal</keyword>
<evidence type="ECO:0000256" key="7">
    <source>
        <dbReference type="ARBA" id="ARBA00023065"/>
    </source>
</evidence>
<feature type="domain" description="TonB-dependent receptor plug" evidence="15">
    <location>
        <begin position="51"/>
        <end position="153"/>
    </location>
</feature>
<keyword evidence="5 11" id="KW-0812">Transmembrane</keyword>
<evidence type="ECO:0000256" key="2">
    <source>
        <dbReference type="ARBA" id="ARBA00022448"/>
    </source>
</evidence>
<feature type="domain" description="TonB-dependent receptor-like beta-barrel" evidence="14">
    <location>
        <begin position="276"/>
        <end position="688"/>
    </location>
</feature>
<dbReference type="SUPFAM" id="SSF56935">
    <property type="entry name" value="Porins"/>
    <property type="match status" value="1"/>
</dbReference>
<dbReference type="Pfam" id="PF07715">
    <property type="entry name" value="Plug"/>
    <property type="match status" value="1"/>
</dbReference>
<evidence type="ECO:0000313" key="17">
    <source>
        <dbReference type="Proteomes" id="UP001176471"/>
    </source>
</evidence>
<dbReference type="CDD" id="cd01347">
    <property type="entry name" value="ligand_gated_channel"/>
    <property type="match status" value="1"/>
</dbReference>
<dbReference type="Gene3D" id="2.40.170.20">
    <property type="entry name" value="TonB-dependent receptor, beta-barrel domain"/>
    <property type="match status" value="1"/>
</dbReference>
<comment type="caution">
    <text evidence="16">The sequence shown here is derived from an EMBL/GenBank/DDBJ whole genome shotgun (WGS) entry which is preliminary data.</text>
</comment>
<keyword evidence="10 11" id="KW-0998">Cell outer membrane</keyword>
<keyword evidence="8 12" id="KW-0798">TonB box</keyword>
<sequence length="724" mass="78987">MKHAVRISLCASAMMAPWLLTTDAWGAQAETGPASMVDELVVTAQKRSETVQDIPAAITAVSGAVLQQRGVSQPEGLQFIVPSMQAGRLLGQTAITIRGVGLNQGSPGVAIHVDGVYQPRPSMGDLAQTDIARVEVLRGPQGTLYGRNANGGVVNFVTQDPTDRFEGYVLGSYASYDEGRLQGVLNVPVNERIRARLVLDSWRRDEGFVKNVLPGGQDVDRGRATSGRFKLAVDVTDDLALDLSATGLHSSGPTSYFTLSNKPSADAVAKNPYLATAIVPLQPRRISADDPIGADRSYAAAGAIITWKVAGLQVKSITGYQRLADQEQRDDDAINVNGLPVERWARSNTFTQEVNVAGSLGAVEVLVGAFYMRDTAYDKLHYNFPLGLSPLPAGSTLDFESFDYVTKSYAAFVDLTWHLTERAKLIGGLRYSEDRQSDVQRNFLTFGPAAPIDTCPLQRNEIQFHSTTPRVGAQYDVSDNSNLYATFSKGLKIGGFNPYDCNQVFKPEKVTSYEAGWKNKLLDGALLLNVGAFYYDYTDLQLNQVVGLVSKITNAAAARVVGAELESTWRPDPHWTLTGNLSLLKATYKDFVNLDTLTPALGAQDVSGNYLSNAPRVSANVGLTYDSEPIAFGGHVRTLLDVSYRSKIYFREFNTALDAQRAYVLLNASVIWFSADDKYQVRLFAQNLTNKNYIVRMSSSDNFGSRFVSWGAPRQVGVELKANF</sequence>
<evidence type="ECO:0000313" key="16">
    <source>
        <dbReference type="EMBL" id="MDO7837573.1"/>
    </source>
</evidence>
<dbReference type="InterPro" id="IPR000531">
    <property type="entry name" value="Beta-barrel_TonB"/>
</dbReference>
<evidence type="ECO:0000256" key="5">
    <source>
        <dbReference type="ARBA" id="ARBA00022692"/>
    </source>
</evidence>
<organism evidence="16 17">
    <name type="scientific">Sphingobium cyanobacteriorum</name>
    <dbReference type="NCBI Taxonomy" id="3063954"/>
    <lineage>
        <taxon>Bacteria</taxon>
        <taxon>Pseudomonadati</taxon>
        <taxon>Pseudomonadota</taxon>
        <taxon>Alphaproteobacteria</taxon>
        <taxon>Sphingomonadales</taxon>
        <taxon>Sphingomonadaceae</taxon>
        <taxon>Sphingobium</taxon>
    </lineage>
</organism>
<keyword evidence="9 11" id="KW-0472">Membrane</keyword>
<dbReference type="InterPro" id="IPR012910">
    <property type="entry name" value="Plug_dom"/>
</dbReference>
<dbReference type="PANTHER" id="PTHR32552:SF81">
    <property type="entry name" value="TONB-DEPENDENT OUTER MEMBRANE RECEPTOR"/>
    <property type="match status" value="1"/>
</dbReference>
<evidence type="ECO:0000256" key="8">
    <source>
        <dbReference type="ARBA" id="ARBA00023077"/>
    </source>
</evidence>
<dbReference type="RefSeq" id="WP_304537795.1">
    <property type="nucleotide sequence ID" value="NZ_JAUQOM010000044.1"/>
</dbReference>
<evidence type="ECO:0000256" key="3">
    <source>
        <dbReference type="ARBA" id="ARBA00022452"/>
    </source>
</evidence>
<name>A0ABT8ZST7_9SPHN</name>
<feature type="signal peptide" evidence="13">
    <location>
        <begin position="1"/>
        <end position="26"/>
    </location>
</feature>
<evidence type="ECO:0000256" key="9">
    <source>
        <dbReference type="ARBA" id="ARBA00023136"/>
    </source>
</evidence>
<feature type="chain" id="PRO_5045841914" evidence="13">
    <location>
        <begin position="27"/>
        <end position="724"/>
    </location>
</feature>
<dbReference type="PANTHER" id="PTHR32552">
    <property type="entry name" value="FERRICHROME IRON RECEPTOR-RELATED"/>
    <property type="match status" value="1"/>
</dbReference>
<dbReference type="Proteomes" id="UP001176471">
    <property type="component" value="Unassembled WGS sequence"/>
</dbReference>
<dbReference type="Pfam" id="PF00593">
    <property type="entry name" value="TonB_dep_Rec_b-barrel"/>
    <property type="match status" value="1"/>
</dbReference>
<evidence type="ECO:0000259" key="15">
    <source>
        <dbReference type="Pfam" id="PF07715"/>
    </source>
</evidence>
<proteinExistence type="inferred from homology"/>
<evidence type="ECO:0000256" key="4">
    <source>
        <dbReference type="ARBA" id="ARBA00022496"/>
    </source>
</evidence>
<accession>A0ABT8ZST7</accession>
<keyword evidence="7" id="KW-0406">Ion transport</keyword>
<evidence type="ECO:0000256" key="12">
    <source>
        <dbReference type="RuleBase" id="RU003357"/>
    </source>
</evidence>
<keyword evidence="6" id="KW-0408">Iron</keyword>
<evidence type="ECO:0000256" key="1">
    <source>
        <dbReference type="ARBA" id="ARBA00004571"/>
    </source>
</evidence>
<dbReference type="EMBL" id="JAUQOM010000044">
    <property type="protein sequence ID" value="MDO7837573.1"/>
    <property type="molecule type" value="Genomic_DNA"/>
</dbReference>
<reference evidence="16" key="1">
    <citation type="submission" date="2023-07" db="EMBL/GenBank/DDBJ databases">
        <title>Bacterial whole genome sequence for Sphingobium sp. HBC34.</title>
        <authorList>
            <person name="Le V."/>
            <person name="Ko S.-R."/>
            <person name="Ahn C.-Y."/>
            <person name="Oh H.-M."/>
        </authorList>
    </citation>
    <scope>NUCLEOTIDE SEQUENCE</scope>
    <source>
        <strain evidence="16">HBC34</strain>
    </source>
</reference>
<keyword evidence="17" id="KW-1185">Reference proteome</keyword>
<keyword evidence="2 11" id="KW-0813">Transport</keyword>
<keyword evidence="3 11" id="KW-1134">Transmembrane beta strand</keyword>
<keyword evidence="16" id="KW-0675">Receptor</keyword>
<evidence type="ECO:0000256" key="11">
    <source>
        <dbReference type="PROSITE-ProRule" id="PRU01360"/>
    </source>
</evidence>
<evidence type="ECO:0000256" key="13">
    <source>
        <dbReference type="SAM" id="SignalP"/>
    </source>
</evidence>
<dbReference type="InterPro" id="IPR039426">
    <property type="entry name" value="TonB-dep_rcpt-like"/>
</dbReference>
<evidence type="ECO:0000256" key="6">
    <source>
        <dbReference type="ARBA" id="ARBA00023004"/>
    </source>
</evidence>